<evidence type="ECO:0000313" key="6">
    <source>
        <dbReference type="Proteomes" id="UP001229251"/>
    </source>
</evidence>
<keyword evidence="3 5" id="KW-0067">ATP-binding</keyword>
<dbReference type="AlphaFoldDB" id="A0AAJ1Q3A1"/>
<dbReference type="RefSeq" id="WP_285065348.1">
    <property type="nucleotide sequence ID" value="NZ_JASOOE010000002.1"/>
</dbReference>
<dbReference type="InterPro" id="IPR027417">
    <property type="entry name" value="P-loop_NTPase"/>
</dbReference>
<dbReference type="Pfam" id="PF00005">
    <property type="entry name" value="ABC_tran"/>
    <property type="match status" value="1"/>
</dbReference>
<sequence>MDTQTLDKIVQISNLKKYYNLNKNNEVKAIDDISFYIRRGTTFGLVGESGSGKTTVGKCLALLEDISGGSIEFNGVDITKISDHRRLKEYHKEVQMIFQDCTDPQKLDQKI</sequence>
<dbReference type="Proteomes" id="UP001229251">
    <property type="component" value="Unassembled WGS sequence"/>
</dbReference>
<dbReference type="PANTHER" id="PTHR43776">
    <property type="entry name" value="TRANSPORT ATP-BINDING PROTEIN"/>
    <property type="match status" value="1"/>
</dbReference>
<name>A0AAJ1Q3A1_9LACT</name>
<accession>A0AAJ1Q3A1</accession>
<organism evidence="5 6">
    <name type="scientific">Facklamia hominis</name>
    <dbReference type="NCBI Taxonomy" id="178214"/>
    <lineage>
        <taxon>Bacteria</taxon>
        <taxon>Bacillati</taxon>
        <taxon>Bacillota</taxon>
        <taxon>Bacilli</taxon>
        <taxon>Lactobacillales</taxon>
        <taxon>Aerococcaceae</taxon>
        <taxon>Facklamia</taxon>
    </lineage>
</organism>
<gene>
    <name evidence="5" type="ORF">QP433_01675</name>
</gene>
<dbReference type="Gene3D" id="3.40.50.300">
    <property type="entry name" value="P-loop containing nucleotide triphosphate hydrolases"/>
    <property type="match status" value="1"/>
</dbReference>
<dbReference type="EMBL" id="JASOOE010000002">
    <property type="protein sequence ID" value="MDK7186685.1"/>
    <property type="molecule type" value="Genomic_DNA"/>
</dbReference>
<evidence type="ECO:0000313" key="5">
    <source>
        <dbReference type="EMBL" id="MDK7186685.1"/>
    </source>
</evidence>
<dbReference type="SUPFAM" id="SSF52540">
    <property type="entry name" value="P-loop containing nucleoside triphosphate hydrolases"/>
    <property type="match status" value="1"/>
</dbReference>
<evidence type="ECO:0000256" key="3">
    <source>
        <dbReference type="ARBA" id="ARBA00022840"/>
    </source>
</evidence>
<protein>
    <submittedName>
        <fullName evidence="5">ATP-binding cassette domain-containing protein</fullName>
    </submittedName>
</protein>
<evidence type="ECO:0000259" key="4">
    <source>
        <dbReference type="Pfam" id="PF00005"/>
    </source>
</evidence>
<dbReference type="InterPro" id="IPR050319">
    <property type="entry name" value="ABC_transp_ATP-bind"/>
</dbReference>
<evidence type="ECO:0000256" key="1">
    <source>
        <dbReference type="ARBA" id="ARBA00022448"/>
    </source>
</evidence>
<dbReference type="GO" id="GO:0005524">
    <property type="term" value="F:ATP binding"/>
    <property type="evidence" value="ECO:0007669"/>
    <property type="project" value="UniProtKB-KW"/>
</dbReference>
<comment type="caution">
    <text evidence="5">The sequence shown here is derived from an EMBL/GenBank/DDBJ whole genome shotgun (WGS) entry which is preliminary data.</text>
</comment>
<keyword evidence="1" id="KW-0813">Transport</keyword>
<reference evidence="5" key="1">
    <citation type="submission" date="2023-05" db="EMBL/GenBank/DDBJ databases">
        <title>Cataloging the Phylogenetic Diversity of Human Bladder Bacteria.</title>
        <authorList>
            <person name="Du J."/>
        </authorList>
    </citation>
    <scope>NUCLEOTIDE SEQUENCE</scope>
    <source>
        <strain evidence="5">UMB1231</strain>
    </source>
</reference>
<feature type="domain" description="ABC transporter" evidence="4">
    <location>
        <begin position="31"/>
        <end position="103"/>
    </location>
</feature>
<dbReference type="InterPro" id="IPR003439">
    <property type="entry name" value="ABC_transporter-like_ATP-bd"/>
</dbReference>
<keyword evidence="2" id="KW-0547">Nucleotide-binding</keyword>
<evidence type="ECO:0000256" key="2">
    <source>
        <dbReference type="ARBA" id="ARBA00022741"/>
    </source>
</evidence>
<proteinExistence type="predicted"/>
<dbReference type="GO" id="GO:0016887">
    <property type="term" value="F:ATP hydrolysis activity"/>
    <property type="evidence" value="ECO:0007669"/>
    <property type="project" value="InterPro"/>
</dbReference>
<dbReference type="PANTHER" id="PTHR43776:SF8">
    <property type="entry name" value="ABC TRANSPORTER, ATP-BINDING PROTEIN"/>
    <property type="match status" value="1"/>
</dbReference>